<gene>
    <name evidence="7" type="primary">LOC110204643</name>
</gene>
<keyword evidence="2" id="KW-0812">Transmembrane</keyword>
<dbReference type="GO" id="GO:0043495">
    <property type="term" value="F:protein-membrane adaptor activity"/>
    <property type="evidence" value="ECO:0007669"/>
    <property type="project" value="TreeGrafter"/>
</dbReference>
<dbReference type="RefSeq" id="XP_020836433.1">
    <property type="nucleotide sequence ID" value="XM_020980774.1"/>
</dbReference>
<keyword evidence="6" id="KW-1185">Reference proteome</keyword>
<dbReference type="Gene3D" id="2.60.120.260">
    <property type="entry name" value="Galactose-binding domain-like"/>
    <property type="match status" value="1"/>
</dbReference>
<dbReference type="InParanoid" id="A0A6P5JST6"/>
<name>A0A6P5JST6_PHACI</name>
<dbReference type="Pfam" id="PF07738">
    <property type="entry name" value="Sad1_UNC"/>
    <property type="match status" value="1"/>
</dbReference>
<evidence type="ECO:0000313" key="6">
    <source>
        <dbReference type="Proteomes" id="UP000515140"/>
    </source>
</evidence>
<dbReference type="GO" id="GO:0005637">
    <property type="term" value="C:nuclear inner membrane"/>
    <property type="evidence" value="ECO:0007669"/>
    <property type="project" value="UniProtKB-SubCell"/>
</dbReference>
<dbReference type="KEGG" id="pcw:110204643"/>
<comment type="subcellular location">
    <subcellularLocation>
        <location evidence="1">Nucleus inner membrane</location>
    </subcellularLocation>
</comment>
<dbReference type="PROSITE" id="PS51469">
    <property type="entry name" value="SUN"/>
    <property type="match status" value="1"/>
</dbReference>
<evidence type="ECO:0000313" key="7">
    <source>
        <dbReference type="RefSeq" id="XP_020836433.1"/>
    </source>
</evidence>
<dbReference type="Proteomes" id="UP000515140">
    <property type="component" value="Unplaced"/>
</dbReference>
<dbReference type="Pfam" id="PF18580">
    <property type="entry name" value="HTH_SUN2"/>
    <property type="match status" value="1"/>
</dbReference>
<dbReference type="InterPro" id="IPR045119">
    <property type="entry name" value="SUN1-5"/>
</dbReference>
<dbReference type="AlphaFoldDB" id="A0A6P5JST6"/>
<keyword evidence="4" id="KW-0472">Membrane</keyword>
<evidence type="ECO:0000256" key="2">
    <source>
        <dbReference type="ARBA" id="ARBA00022692"/>
    </source>
</evidence>
<proteinExistence type="predicted"/>
<evidence type="ECO:0000259" key="5">
    <source>
        <dbReference type="PROSITE" id="PS51469"/>
    </source>
</evidence>
<evidence type="ECO:0000256" key="3">
    <source>
        <dbReference type="ARBA" id="ARBA00022989"/>
    </source>
</evidence>
<dbReference type="PANTHER" id="PTHR12911">
    <property type="entry name" value="SAD1/UNC-84-LIKE PROTEIN-RELATED"/>
    <property type="match status" value="1"/>
</dbReference>
<reference evidence="7" key="1">
    <citation type="submission" date="2025-08" db="UniProtKB">
        <authorList>
            <consortium name="RefSeq"/>
        </authorList>
    </citation>
    <scope>IDENTIFICATION</scope>
    <source>
        <tissue evidence="7">Spleen</tissue>
    </source>
</reference>
<accession>A0A6P5JST6</accession>
<organism evidence="6 7">
    <name type="scientific">Phascolarctos cinereus</name>
    <name type="common">Koala</name>
    <dbReference type="NCBI Taxonomy" id="38626"/>
    <lineage>
        <taxon>Eukaryota</taxon>
        <taxon>Metazoa</taxon>
        <taxon>Chordata</taxon>
        <taxon>Craniata</taxon>
        <taxon>Vertebrata</taxon>
        <taxon>Euteleostomi</taxon>
        <taxon>Mammalia</taxon>
        <taxon>Metatheria</taxon>
        <taxon>Diprotodontia</taxon>
        <taxon>Phascolarctidae</taxon>
        <taxon>Phascolarctos</taxon>
    </lineage>
</organism>
<keyword evidence="3" id="KW-1133">Transmembrane helix</keyword>
<dbReference type="PANTHER" id="PTHR12911:SF22">
    <property type="entry name" value="SUN DOMAIN-CONTAINING PROTEIN 2"/>
    <property type="match status" value="1"/>
</dbReference>
<feature type="domain" description="SUN" evidence="5">
    <location>
        <begin position="65"/>
        <end position="180"/>
    </location>
</feature>
<dbReference type="GeneID" id="110204643"/>
<evidence type="ECO:0000256" key="1">
    <source>
        <dbReference type="ARBA" id="ARBA00004540"/>
    </source>
</evidence>
<dbReference type="GO" id="GO:0034993">
    <property type="term" value="C:meiotic nuclear membrane microtubule tethering complex"/>
    <property type="evidence" value="ECO:0007669"/>
    <property type="project" value="TreeGrafter"/>
</dbReference>
<sequence length="180" mass="20446">MKLEEVQAQLHDLEHKILSRVTEEQDKSVSKPAAILWPTLLKEGVIIEVTKEEVHQIIQQALKEYSEDRIGLLEYALESSGRCIVSSRSSETYGIRTEWFGIPFWHYLQSPRVILQPEVHPANCWAFRRPRGFVVVHLSAQIQLTAVTLKNVPKSLSLTGDIPSAPKDFVILLPQTAHET</sequence>
<evidence type="ECO:0000256" key="4">
    <source>
        <dbReference type="ARBA" id="ARBA00023136"/>
    </source>
</evidence>
<protein>
    <submittedName>
        <fullName evidence="7">SUN domain-containing protein 2-like</fullName>
    </submittedName>
</protein>
<dbReference type="InterPro" id="IPR040994">
    <property type="entry name" value="Sun_CC2"/>
</dbReference>
<dbReference type="InterPro" id="IPR012919">
    <property type="entry name" value="SUN_dom"/>
</dbReference>